<dbReference type="InterPro" id="IPR000515">
    <property type="entry name" value="MetI-like"/>
</dbReference>
<dbReference type="Pfam" id="PF00528">
    <property type="entry name" value="BPD_transp_1"/>
    <property type="match status" value="1"/>
</dbReference>
<sequence>MANSIELPPVAPGKGVKVNKNARLDRVRFQWLSVPLLLPAGILLAAFLAPIGYSAYIGFTNLSLIGPNSVNWHFTGMHNVQAMWRDDLFGKSVYLTIIFVIFSGAVASTAVGLLIAMLMQRAIPSLRSLIGTIVVLATTLPPTTVAVIWWTVTSHGGIFSEMLGMGDTGVLYTVPMLVVSCANCWSLCGLAMLLFAAALKNVPEDIVEAAKLEGASSARIFRRVVFPVLRPTVLTSALLMTLLSFGNFTIIYIMTGGGPQDATNILPVYSYMEGFTFHRLGYGAMLGNVIVLITAAIGIIFGAISRLESRAERRAI</sequence>
<feature type="transmembrane region" description="Helical" evidence="7">
    <location>
        <begin position="36"/>
        <end position="59"/>
    </location>
</feature>
<evidence type="ECO:0000256" key="7">
    <source>
        <dbReference type="RuleBase" id="RU363032"/>
    </source>
</evidence>
<evidence type="ECO:0000256" key="1">
    <source>
        <dbReference type="ARBA" id="ARBA00004651"/>
    </source>
</evidence>
<keyword evidence="5 7" id="KW-1133">Transmembrane helix</keyword>
<evidence type="ECO:0000256" key="2">
    <source>
        <dbReference type="ARBA" id="ARBA00022448"/>
    </source>
</evidence>
<gene>
    <name evidence="9" type="ORF">ACELLULO517_26020</name>
</gene>
<name>A0A963Z751_9PROT</name>
<evidence type="ECO:0000256" key="4">
    <source>
        <dbReference type="ARBA" id="ARBA00022692"/>
    </source>
</evidence>
<keyword evidence="4 7" id="KW-0812">Transmembrane</keyword>
<dbReference type="SUPFAM" id="SSF161098">
    <property type="entry name" value="MetI-like"/>
    <property type="match status" value="1"/>
</dbReference>
<keyword evidence="6 7" id="KW-0472">Membrane</keyword>
<comment type="subcellular location">
    <subcellularLocation>
        <location evidence="1 7">Cell membrane</location>
        <topology evidence="1 7">Multi-pass membrane protein</topology>
    </subcellularLocation>
</comment>
<protein>
    <submittedName>
        <fullName evidence="9">Sugar ABC transporter permease</fullName>
    </submittedName>
</protein>
<keyword evidence="10" id="KW-1185">Reference proteome</keyword>
<keyword evidence="3" id="KW-1003">Cell membrane</keyword>
<dbReference type="PROSITE" id="PS50928">
    <property type="entry name" value="ABC_TM1"/>
    <property type="match status" value="1"/>
</dbReference>
<evidence type="ECO:0000259" key="8">
    <source>
        <dbReference type="PROSITE" id="PS50928"/>
    </source>
</evidence>
<dbReference type="GO" id="GO:0005886">
    <property type="term" value="C:plasma membrane"/>
    <property type="evidence" value="ECO:0007669"/>
    <property type="project" value="UniProtKB-SubCell"/>
</dbReference>
<keyword evidence="2 7" id="KW-0813">Transport</keyword>
<dbReference type="Gene3D" id="1.10.3720.10">
    <property type="entry name" value="MetI-like"/>
    <property type="match status" value="1"/>
</dbReference>
<comment type="similarity">
    <text evidence="7">Belongs to the binding-protein-dependent transport system permease family.</text>
</comment>
<dbReference type="EMBL" id="JAESVA010000016">
    <property type="protein sequence ID" value="MCB8883734.1"/>
    <property type="molecule type" value="Genomic_DNA"/>
</dbReference>
<evidence type="ECO:0000256" key="3">
    <source>
        <dbReference type="ARBA" id="ARBA00022475"/>
    </source>
</evidence>
<feature type="domain" description="ABC transmembrane type-1" evidence="8">
    <location>
        <begin position="94"/>
        <end position="301"/>
    </location>
</feature>
<dbReference type="AlphaFoldDB" id="A0A963Z751"/>
<feature type="transmembrane region" description="Helical" evidence="7">
    <location>
        <begin position="172"/>
        <end position="196"/>
    </location>
</feature>
<proteinExistence type="inferred from homology"/>
<reference evidence="9 10" key="1">
    <citation type="journal article" date="2021" name="Microorganisms">
        <title>Acidisoma silvae sp. nov. and Acidisomacellulosilytica sp. nov., Two Acidophilic Bacteria Isolated from Decaying Wood, Hydrolyzing Cellulose and Producing Poly-3-hydroxybutyrate.</title>
        <authorList>
            <person name="Mieszkin S."/>
            <person name="Pouder E."/>
            <person name="Uroz S."/>
            <person name="Simon-Colin C."/>
            <person name="Alain K."/>
        </authorList>
    </citation>
    <scope>NUCLEOTIDE SEQUENCE [LARGE SCALE GENOMIC DNA]</scope>
    <source>
        <strain evidence="9 10">HW T5.17</strain>
    </source>
</reference>
<dbReference type="RefSeq" id="WP_227310426.1">
    <property type="nucleotide sequence ID" value="NZ_JAESVA010000016.1"/>
</dbReference>
<evidence type="ECO:0000256" key="5">
    <source>
        <dbReference type="ARBA" id="ARBA00022989"/>
    </source>
</evidence>
<comment type="caution">
    <text evidence="9">The sequence shown here is derived from an EMBL/GenBank/DDBJ whole genome shotgun (WGS) entry which is preliminary data.</text>
</comment>
<organism evidence="9 10">
    <name type="scientific">Acidisoma cellulosilyticum</name>
    <dbReference type="NCBI Taxonomy" id="2802395"/>
    <lineage>
        <taxon>Bacteria</taxon>
        <taxon>Pseudomonadati</taxon>
        <taxon>Pseudomonadota</taxon>
        <taxon>Alphaproteobacteria</taxon>
        <taxon>Acetobacterales</taxon>
        <taxon>Acidocellaceae</taxon>
        <taxon>Acidisoma</taxon>
    </lineage>
</organism>
<dbReference type="Proteomes" id="UP000721844">
    <property type="component" value="Unassembled WGS sequence"/>
</dbReference>
<evidence type="ECO:0000313" key="10">
    <source>
        <dbReference type="Proteomes" id="UP000721844"/>
    </source>
</evidence>
<evidence type="ECO:0000313" key="9">
    <source>
        <dbReference type="EMBL" id="MCB8883734.1"/>
    </source>
</evidence>
<feature type="transmembrane region" description="Helical" evidence="7">
    <location>
        <begin position="232"/>
        <end position="254"/>
    </location>
</feature>
<accession>A0A963Z751</accession>
<dbReference type="PANTHER" id="PTHR43005">
    <property type="entry name" value="BLR7065 PROTEIN"/>
    <property type="match status" value="1"/>
</dbReference>
<dbReference type="PANTHER" id="PTHR43005:SF1">
    <property type="entry name" value="SPERMIDINE_PUTRESCINE TRANSPORT SYSTEM PERMEASE PROTEIN"/>
    <property type="match status" value="1"/>
</dbReference>
<evidence type="ECO:0000256" key="6">
    <source>
        <dbReference type="ARBA" id="ARBA00023136"/>
    </source>
</evidence>
<dbReference type="InterPro" id="IPR035906">
    <property type="entry name" value="MetI-like_sf"/>
</dbReference>
<dbReference type="CDD" id="cd06261">
    <property type="entry name" value="TM_PBP2"/>
    <property type="match status" value="1"/>
</dbReference>
<feature type="transmembrane region" description="Helical" evidence="7">
    <location>
        <begin position="93"/>
        <end position="117"/>
    </location>
</feature>
<feature type="transmembrane region" description="Helical" evidence="7">
    <location>
        <begin position="129"/>
        <end position="152"/>
    </location>
</feature>
<feature type="transmembrane region" description="Helical" evidence="7">
    <location>
        <begin position="280"/>
        <end position="304"/>
    </location>
</feature>
<dbReference type="GO" id="GO:0055085">
    <property type="term" value="P:transmembrane transport"/>
    <property type="evidence" value="ECO:0007669"/>
    <property type="project" value="InterPro"/>
</dbReference>